<sequence length="77" mass="9081">MPRRKKSSLTPKIQYHYMQEVNLSSHNNEEHPYDKPTQNNTEFIERWTEAMKGFCSTFDVETELSGMELVQIHSMSS</sequence>
<protein>
    <submittedName>
        <fullName evidence="1">Uncharacterized protein</fullName>
    </submittedName>
</protein>
<evidence type="ECO:0000313" key="2">
    <source>
        <dbReference type="Proteomes" id="UP001347796"/>
    </source>
</evidence>
<organism evidence="1 2">
    <name type="scientific">Patella caerulea</name>
    <name type="common">Rayed Mediterranean limpet</name>
    <dbReference type="NCBI Taxonomy" id="87958"/>
    <lineage>
        <taxon>Eukaryota</taxon>
        <taxon>Metazoa</taxon>
        <taxon>Spiralia</taxon>
        <taxon>Lophotrochozoa</taxon>
        <taxon>Mollusca</taxon>
        <taxon>Gastropoda</taxon>
        <taxon>Patellogastropoda</taxon>
        <taxon>Patelloidea</taxon>
        <taxon>Patellidae</taxon>
        <taxon>Patella</taxon>
    </lineage>
</organism>
<dbReference type="AlphaFoldDB" id="A0AAN8PAJ1"/>
<dbReference type="EMBL" id="JAZGQO010000013">
    <property type="protein sequence ID" value="KAK6171809.1"/>
    <property type="molecule type" value="Genomic_DNA"/>
</dbReference>
<comment type="caution">
    <text evidence="1">The sequence shown here is derived from an EMBL/GenBank/DDBJ whole genome shotgun (WGS) entry which is preliminary data.</text>
</comment>
<accession>A0AAN8PAJ1</accession>
<dbReference type="Proteomes" id="UP001347796">
    <property type="component" value="Unassembled WGS sequence"/>
</dbReference>
<name>A0AAN8PAJ1_PATCE</name>
<gene>
    <name evidence="1" type="ORF">SNE40_018236</name>
</gene>
<keyword evidence="2" id="KW-1185">Reference proteome</keyword>
<evidence type="ECO:0000313" key="1">
    <source>
        <dbReference type="EMBL" id="KAK6171809.1"/>
    </source>
</evidence>
<reference evidence="1 2" key="1">
    <citation type="submission" date="2024-01" db="EMBL/GenBank/DDBJ databases">
        <title>The genome of the rayed Mediterranean limpet Patella caerulea (Linnaeus, 1758).</title>
        <authorList>
            <person name="Anh-Thu Weber A."/>
            <person name="Halstead-Nussloch G."/>
        </authorList>
    </citation>
    <scope>NUCLEOTIDE SEQUENCE [LARGE SCALE GENOMIC DNA]</scope>
    <source>
        <strain evidence="1">AATW-2023a</strain>
        <tissue evidence="1">Whole specimen</tissue>
    </source>
</reference>
<proteinExistence type="predicted"/>